<protein>
    <submittedName>
        <fullName evidence="1">Uncharacterized protein</fullName>
    </submittedName>
</protein>
<proteinExistence type="predicted"/>
<name>A0A0F9UUQ2_9ZZZZ</name>
<sequence>MQKLQLEISHITIPKGIGADQISFCVPNDRVLDDVLGDTEARECFPELYFDLKITKGKGEKLLSALGLVADRIISRSTGYSFGRSRKNHDKQSKP</sequence>
<dbReference type="AlphaFoldDB" id="A0A0F9UUQ2"/>
<organism evidence="1">
    <name type="scientific">marine sediment metagenome</name>
    <dbReference type="NCBI Taxonomy" id="412755"/>
    <lineage>
        <taxon>unclassified sequences</taxon>
        <taxon>metagenomes</taxon>
        <taxon>ecological metagenomes</taxon>
    </lineage>
</organism>
<accession>A0A0F9UUQ2</accession>
<gene>
    <name evidence="1" type="ORF">LCGC14_0221000</name>
</gene>
<evidence type="ECO:0000313" key="1">
    <source>
        <dbReference type="EMBL" id="KKN91232.1"/>
    </source>
</evidence>
<comment type="caution">
    <text evidence="1">The sequence shown here is derived from an EMBL/GenBank/DDBJ whole genome shotgun (WGS) entry which is preliminary data.</text>
</comment>
<dbReference type="EMBL" id="LAZR01000105">
    <property type="protein sequence ID" value="KKN91232.1"/>
    <property type="molecule type" value="Genomic_DNA"/>
</dbReference>
<reference evidence="1" key="1">
    <citation type="journal article" date="2015" name="Nature">
        <title>Complex archaea that bridge the gap between prokaryotes and eukaryotes.</title>
        <authorList>
            <person name="Spang A."/>
            <person name="Saw J.H."/>
            <person name="Jorgensen S.L."/>
            <person name="Zaremba-Niedzwiedzka K."/>
            <person name="Martijn J."/>
            <person name="Lind A.E."/>
            <person name="van Eijk R."/>
            <person name="Schleper C."/>
            <person name="Guy L."/>
            <person name="Ettema T.J."/>
        </authorList>
    </citation>
    <scope>NUCLEOTIDE SEQUENCE</scope>
</reference>